<organism evidence="1 2">
    <name type="scientific">Akanthomyces lecanii RCEF 1005</name>
    <dbReference type="NCBI Taxonomy" id="1081108"/>
    <lineage>
        <taxon>Eukaryota</taxon>
        <taxon>Fungi</taxon>
        <taxon>Dikarya</taxon>
        <taxon>Ascomycota</taxon>
        <taxon>Pezizomycotina</taxon>
        <taxon>Sordariomycetes</taxon>
        <taxon>Hypocreomycetidae</taxon>
        <taxon>Hypocreales</taxon>
        <taxon>Cordycipitaceae</taxon>
        <taxon>Akanthomyces</taxon>
        <taxon>Cordyceps confragosa</taxon>
    </lineage>
</organism>
<name>A0A167XKK1_CORDF</name>
<dbReference type="EMBL" id="AZHF01000014">
    <property type="protein sequence ID" value="OAA65088.1"/>
    <property type="molecule type" value="Genomic_DNA"/>
</dbReference>
<comment type="caution">
    <text evidence="1">The sequence shown here is derived from an EMBL/GenBank/DDBJ whole genome shotgun (WGS) entry which is preliminary data.</text>
</comment>
<evidence type="ECO:0000313" key="1">
    <source>
        <dbReference type="EMBL" id="OAA65088.1"/>
    </source>
</evidence>
<proteinExistence type="predicted"/>
<gene>
    <name evidence="1" type="ORF">LEL_10535</name>
</gene>
<sequence length="105" mass="11287">MAHTEALSEMRNQFSAEAVQEVEADYAKAAEAMQPKDHDPYPNLGLGRNGNASKLFSAIADGMDVVGHAKAAEAMRCKADFLAIPSWCGSWASEVWSALESLWAG</sequence>
<accession>A0A167XKK1</accession>
<keyword evidence="2" id="KW-1185">Reference proteome</keyword>
<dbReference type="Proteomes" id="UP000076881">
    <property type="component" value="Unassembled WGS sequence"/>
</dbReference>
<reference evidence="1 2" key="1">
    <citation type="journal article" date="2016" name="Genome Biol. Evol.">
        <title>Divergent and convergent evolution of fungal pathogenicity.</title>
        <authorList>
            <person name="Shang Y."/>
            <person name="Xiao G."/>
            <person name="Zheng P."/>
            <person name="Cen K."/>
            <person name="Zhan S."/>
            <person name="Wang C."/>
        </authorList>
    </citation>
    <scope>NUCLEOTIDE SEQUENCE [LARGE SCALE GENOMIC DNA]</scope>
    <source>
        <strain evidence="1 2">RCEF 1005</strain>
    </source>
</reference>
<evidence type="ECO:0000313" key="2">
    <source>
        <dbReference type="Proteomes" id="UP000076881"/>
    </source>
</evidence>
<dbReference type="AlphaFoldDB" id="A0A167XKK1"/>
<protein>
    <submittedName>
        <fullName evidence="1">Uncharacterized protein</fullName>
    </submittedName>
</protein>